<comment type="caution">
    <text evidence="10">The sequence shown here is derived from an EMBL/GenBank/DDBJ whole genome shotgun (WGS) entry which is preliminary data.</text>
</comment>
<feature type="transmembrane region" description="Helical" evidence="9">
    <location>
        <begin position="50"/>
        <end position="70"/>
    </location>
</feature>
<dbReference type="VEuPathDB" id="FungiDB:PC9H_006082"/>
<evidence type="ECO:0000256" key="9">
    <source>
        <dbReference type="SAM" id="Phobius"/>
    </source>
</evidence>
<evidence type="ECO:0000256" key="8">
    <source>
        <dbReference type="SAM" id="MobiDB-lite"/>
    </source>
</evidence>
<proteinExistence type="predicted"/>
<keyword evidence="2" id="KW-0813">Transport</keyword>
<evidence type="ECO:0000256" key="2">
    <source>
        <dbReference type="ARBA" id="ARBA00022448"/>
    </source>
</evidence>
<keyword evidence="5 9" id="KW-1133">Transmembrane helix</keyword>
<dbReference type="EMBL" id="JACETU010000004">
    <property type="protein sequence ID" value="KAF7430377.1"/>
    <property type="molecule type" value="Genomic_DNA"/>
</dbReference>
<evidence type="ECO:0000256" key="6">
    <source>
        <dbReference type="ARBA" id="ARBA00023065"/>
    </source>
</evidence>
<dbReference type="OrthoDB" id="1368at2759"/>
<dbReference type="GeneID" id="59375900"/>
<feature type="compositionally biased region" description="Basic and acidic residues" evidence="8">
    <location>
        <begin position="215"/>
        <end position="230"/>
    </location>
</feature>
<feature type="transmembrane region" description="Helical" evidence="9">
    <location>
        <begin position="25"/>
        <end position="43"/>
    </location>
</feature>
<dbReference type="PANTHER" id="PTHR33281:SF19">
    <property type="entry name" value="VOLTAGE-DEPENDENT ANION CHANNEL-FORMING PROTEIN YNEE"/>
    <property type="match status" value="1"/>
</dbReference>
<dbReference type="Proteomes" id="UP000623687">
    <property type="component" value="Unassembled WGS sequence"/>
</dbReference>
<comment type="subcellular location">
    <subcellularLocation>
        <location evidence="1">Cell membrane</location>
        <topology evidence="1">Multi-pass membrane protein</topology>
    </subcellularLocation>
</comment>
<evidence type="ECO:0000313" key="10">
    <source>
        <dbReference type="EMBL" id="KAF7430377.1"/>
    </source>
</evidence>
<keyword evidence="3" id="KW-1003">Cell membrane</keyword>
<evidence type="ECO:0000313" key="11">
    <source>
        <dbReference type="Proteomes" id="UP000623687"/>
    </source>
</evidence>
<feature type="compositionally biased region" description="Basic and acidic residues" evidence="8">
    <location>
        <begin position="250"/>
        <end position="266"/>
    </location>
</feature>
<evidence type="ECO:0000256" key="3">
    <source>
        <dbReference type="ARBA" id="ARBA00022475"/>
    </source>
</evidence>
<evidence type="ECO:0000256" key="1">
    <source>
        <dbReference type="ARBA" id="ARBA00004651"/>
    </source>
</evidence>
<keyword evidence="4 9" id="KW-0812">Transmembrane</keyword>
<name>A0A8H6ZXB1_PLEOS</name>
<protein>
    <submittedName>
        <fullName evidence="10">Uncharacterized protein</fullName>
    </submittedName>
</protein>
<evidence type="ECO:0000256" key="5">
    <source>
        <dbReference type="ARBA" id="ARBA00022989"/>
    </source>
</evidence>
<keyword evidence="6" id="KW-0406">Ion transport</keyword>
<dbReference type="InterPro" id="IPR044669">
    <property type="entry name" value="YneE/VCCN1/2-like"/>
</dbReference>
<gene>
    <name evidence="10" type="ORF">PC9H_006082</name>
</gene>
<dbReference type="GO" id="GO:0005886">
    <property type="term" value="C:plasma membrane"/>
    <property type="evidence" value="ECO:0007669"/>
    <property type="project" value="UniProtKB-SubCell"/>
</dbReference>
<dbReference type="RefSeq" id="XP_036631655.1">
    <property type="nucleotide sequence ID" value="XM_036775636.1"/>
</dbReference>
<feature type="region of interest" description="Disordered" evidence="8">
    <location>
        <begin position="200"/>
        <end position="274"/>
    </location>
</feature>
<accession>A0A8H6ZXB1</accession>
<dbReference type="Pfam" id="PF25539">
    <property type="entry name" value="Bestrophin_2"/>
    <property type="match status" value="2"/>
</dbReference>
<evidence type="ECO:0000256" key="7">
    <source>
        <dbReference type="ARBA" id="ARBA00023136"/>
    </source>
</evidence>
<keyword evidence="7 9" id="KW-0472">Membrane</keyword>
<sequence length="535" mass="61041">MVAHNPLFHGRWTLKKFNATVVNDIWPEVLFFSAVATMVYLVSTMTSTKLSINTGLLTVLGTVLGLVISFRTSTAYERYQDGRKMWTNINIASRNLAQFIWIHVPTERPATAQQRTELEAIIEKKTMVNLVQAFSVAVKHLLRGEPGIYYQDLYPLICHLPRYANMEAGQRIPEDILPLFREVHAAGEIPHVHPHQNVRDAVQGHKPQKTASLPDPKHDHDLGGKDEDSKSTNASWYQSLGRRSPRKQRRDSFDPEKALAHVDSEQPLKPARNPPETTVYDYVPLFRFFKWVILIIFRRTASLARMAAERKKKGARDALGRKRKVEEIESNVPIEICLYLSSYTAYVMKQGLVTPAIATALTNNLSSLQDTMSNLDRIRSTPLPFAYQAHLRMSLWLYLFFLPFQLFATFGNLVIPATAFASFLLLGFLEIGQEIEDPFGYDANDLDVDSFCLHIEREIHEITAHHCPTPDVFAFSPWNQPFAPADRRTAEMLLKNPTQRYTVPDQDINLQPGMASIRRTLLNSWRTVDRVTRDS</sequence>
<organism evidence="10 11">
    <name type="scientific">Pleurotus ostreatus</name>
    <name type="common">Oyster mushroom</name>
    <name type="synonym">White-rot fungus</name>
    <dbReference type="NCBI Taxonomy" id="5322"/>
    <lineage>
        <taxon>Eukaryota</taxon>
        <taxon>Fungi</taxon>
        <taxon>Dikarya</taxon>
        <taxon>Basidiomycota</taxon>
        <taxon>Agaricomycotina</taxon>
        <taxon>Agaricomycetes</taxon>
        <taxon>Agaricomycetidae</taxon>
        <taxon>Agaricales</taxon>
        <taxon>Pleurotineae</taxon>
        <taxon>Pleurotaceae</taxon>
        <taxon>Pleurotus</taxon>
    </lineage>
</organism>
<feature type="transmembrane region" description="Helical" evidence="9">
    <location>
        <begin position="396"/>
        <end position="429"/>
    </location>
</feature>
<reference evidence="10" key="1">
    <citation type="submission" date="2019-07" db="EMBL/GenBank/DDBJ databases">
        <authorList>
            <person name="Palmer J.M."/>
        </authorList>
    </citation>
    <scope>NUCLEOTIDE SEQUENCE</scope>
    <source>
        <strain evidence="10">PC9</strain>
    </source>
</reference>
<dbReference type="GO" id="GO:0005254">
    <property type="term" value="F:chloride channel activity"/>
    <property type="evidence" value="ECO:0007669"/>
    <property type="project" value="InterPro"/>
</dbReference>
<dbReference type="PANTHER" id="PTHR33281">
    <property type="entry name" value="UPF0187 PROTEIN YNEE"/>
    <property type="match status" value="1"/>
</dbReference>
<keyword evidence="11" id="KW-1185">Reference proteome</keyword>
<evidence type="ECO:0000256" key="4">
    <source>
        <dbReference type="ARBA" id="ARBA00022692"/>
    </source>
</evidence>
<dbReference type="AlphaFoldDB" id="A0A8H6ZXB1"/>